<dbReference type="AlphaFoldDB" id="A0A0C9XNH6"/>
<reference evidence="1 2" key="1">
    <citation type="submission" date="2014-04" db="EMBL/GenBank/DDBJ databases">
        <authorList>
            <consortium name="DOE Joint Genome Institute"/>
            <person name="Kuo A."/>
            <person name="Kohler A."/>
            <person name="Nagy L.G."/>
            <person name="Floudas D."/>
            <person name="Copeland A."/>
            <person name="Barry K.W."/>
            <person name="Cichocki N."/>
            <person name="Veneault-Fourrey C."/>
            <person name="LaButti K."/>
            <person name="Lindquist E.A."/>
            <person name="Lipzen A."/>
            <person name="Lundell T."/>
            <person name="Morin E."/>
            <person name="Murat C."/>
            <person name="Sun H."/>
            <person name="Tunlid A."/>
            <person name="Henrissat B."/>
            <person name="Grigoriev I.V."/>
            <person name="Hibbett D.S."/>
            <person name="Martin F."/>
            <person name="Nordberg H.P."/>
            <person name="Cantor M.N."/>
            <person name="Hua S.X."/>
        </authorList>
    </citation>
    <scope>NUCLEOTIDE SEQUENCE [LARGE SCALE GENOMIC DNA]</scope>
    <source>
        <strain evidence="1 2">LaAM-08-1</strain>
    </source>
</reference>
<keyword evidence="2" id="KW-1185">Reference proteome</keyword>
<evidence type="ECO:0000313" key="1">
    <source>
        <dbReference type="EMBL" id="KIJ99091.1"/>
    </source>
</evidence>
<proteinExistence type="predicted"/>
<accession>A0A0C9XNH6</accession>
<name>A0A0C9XNH6_9AGAR</name>
<dbReference type="EMBL" id="KN838654">
    <property type="protein sequence ID" value="KIJ99091.1"/>
    <property type="molecule type" value="Genomic_DNA"/>
</dbReference>
<organism evidence="1 2">
    <name type="scientific">Laccaria amethystina LaAM-08-1</name>
    <dbReference type="NCBI Taxonomy" id="1095629"/>
    <lineage>
        <taxon>Eukaryota</taxon>
        <taxon>Fungi</taxon>
        <taxon>Dikarya</taxon>
        <taxon>Basidiomycota</taxon>
        <taxon>Agaricomycotina</taxon>
        <taxon>Agaricomycetes</taxon>
        <taxon>Agaricomycetidae</taxon>
        <taxon>Agaricales</taxon>
        <taxon>Agaricineae</taxon>
        <taxon>Hydnangiaceae</taxon>
        <taxon>Laccaria</taxon>
    </lineage>
</organism>
<dbReference type="HOGENOM" id="CLU_2886129_0_0_1"/>
<reference evidence="2" key="2">
    <citation type="submission" date="2015-01" db="EMBL/GenBank/DDBJ databases">
        <title>Evolutionary Origins and Diversification of the Mycorrhizal Mutualists.</title>
        <authorList>
            <consortium name="DOE Joint Genome Institute"/>
            <consortium name="Mycorrhizal Genomics Consortium"/>
            <person name="Kohler A."/>
            <person name="Kuo A."/>
            <person name="Nagy L.G."/>
            <person name="Floudas D."/>
            <person name="Copeland A."/>
            <person name="Barry K.W."/>
            <person name="Cichocki N."/>
            <person name="Veneault-Fourrey C."/>
            <person name="LaButti K."/>
            <person name="Lindquist E.A."/>
            <person name="Lipzen A."/>
            <person name="Lundell T."/>
            <person name="Morin E."/>
            <person name="Murat C."/>
            <person name="Riley R."/>
            <person name="Ohm R."/>
            <person name="Sun H."/>
            <person name="Tunlid A."/>
            <person name="Henrissat B."/>
            <person name="Grigoriev I.V."/>
            <person name="Hibbett D.S."/>
            <person name="Martin F."/>
        </authorList>
    </citation>
    <scope>NUCLEOTIDE SEQUENCE [LARGE SCALE GENOMIC DNA]</scope>
    <source>
        <strain evidence="2">LaAM-08-1</strain>
    </source>
</reference>
<protein>
    <submittedName>
        <fullName evidence="1">Uncharacterized protein</fullName>
    </submittedName>
</protein>
<dbReference type="OrthoDB" id="439046at2759"/>
<gene>
    <name evidence="1" type="ORF">K443DRAFT_680242</name>
</gene>
<sequence>MAIETNHVESTFLLTQSSTQDLVRRGVSEGVIDYLPQSSLQDPVKIKKFLSETHAACFSNPDL</sequence>
<dbReference type="Proteomes" id="UP000054477">
    <property type="component" value="Unassembled WGS sequence"/>
</dbReference>
<evidence type="ECO:0000313" key="2">
    <source>
        <dbReference type="Proteomes" id="UP000054477"/>
    </source>
</evidence>